<evidence type="ECO:0000313" key="3">
    <source>
        <dbReference type="Proteomes" id="UP000688137"/>
    </source>
</evidence>
<keyword evidence="3" id="KW-1185">Reference proteome</keyword>
<dbReference type="EMBL" id="CAJJDM010000047">
    <property type="protein sequence ID" value="CAD8071494.1"/>
    <property type="molecule type" value="Genomic_DNA"/>
</dbReference>
<evidence type="ECO:0000313" key="2">
    <source>
        <dbReference type="EMBL" id="CAD8071494.1"/>
    </source>
</evidence>
<comment type="caution">
    <text evidence="2">The sequence shown here is derived from an EMBL/GenBank/DDBJ whole genome shotgun (WGS) entry which is preliminary data.</text>
</comment>
<evidence type="ECO:0008006" key="4">
    <source>
        <dbReference type="Google" id="ProtNLM"/>
    </source>
</evidence>
<sequence>MINKILLIIQSFKYQRKNIKMMILLNIIQNSLKIIKIKQNNMIQKQECLSSNKTKLKLKLKAHININKINDKIQILFFLLRQTCILKKKLKYKKRRFYEYIHSKKLVSALNIDDNLSQSIQPLAQSNFFKRIQIFQIQIYRIYFLLIEIIIIKFQLLLHQLNLQKILLKIQEFIQYLNLKITTIIIT</sequence>
<keyword evidence="1" id="KW-1133">Transmembrane helix</keyword>
<reference evidence="2" key="1">
    <citation type="submission" date="2021-01" db="EMBL/GenBank/DDBJ databases">
        <authorList>
            <consortium name="Genoscope - CEA"/>
            <person name="William W."/>
        </authorList>
    </citation>
    <scope>NUCLEOTIDE SEQUENCE</scope>
</reference>
<organism evidence="2 3">
    <name type="scientific">Paramecium primaurelia</name>
    <dbReference type="NCBI Taxonomy" id="5886"/>
    <lineage>
        <taxon>Eukaryota</taxon>
        <taxon>Sar</taxon>
        <taxon>Alveolata</taxon>
        <taxon>Ciliophora</taxon>
        <taxon>Intramacronucleata</taxon>
        <taxon>Oligohymenophorea</taxon>
        <taxon>Peniculida</taxon>
        <taxon>Parameciidae</taxon>
        <taxon>Paramecium</taxon>
    </lineage>
</organism>
<gene>
    <name evidence="2" type="ORF">PPRIM_AZ9-3.1.T0470209</name>
</gene>
<protein>
    <recommendedName>
        <fullName evidence="4">Transmembrane protein</fullName>
    </recommendedName>
</protein>
<feature type="transmembrane region" description="Helical" evidence="1">
    <location>
        <begin position="139"/>
        <end position="158"/>
    </location>
</feature>
<dbReference type="Proteomes" id="UP000688137">
    <property type="component" value="Unassembled WGS sequence"/>
</dbReference>
<dbReference type="AlphaFoldDB" id="A0A8S1M8E2"/>
<keyword evidence="1" id="KW-0472">Membrane</keyword>
<name>A0A8S1M8E2_PARPR</name>
<accession>A0A8S1M8E2</accession>
<keyword evidence="1" id="KW-0812">Transmembrane</keyword>
<proteinExistence type="predicted"/>
<evidence type="ECO:0000256" key="1">
    <source>
        <dbReference type="SAM" id="Phobius"/>
    </source>
</evidence>